<dbReference type="AlphaFoldDB" id="A0A1B7TII5"/>
<evidence type="ECO:0000313" key="3">
    <source>
        <dbReference type="Proteomes" id="UP000092321"/>
    </source>
</evidence>
<keyword evidence="1" id="KW-0812">Transmembrane</keyword>
<feature type="transmembrane region" description="Helical" evidence="1">
    <location>
        <begin position="521"/>
        <end position="542"/>
    </location>
</feature>
<keyword evidence="3" id="KW-1185">Reference proteome</keyword>
<organism evidence="2 3">
    <name type="scientific">Hanseniaspora valbyensis NRRL Y-1626</name>
    <dbReference type="NCBI Taxonomy" id="766949"/>
    <lineage>
        <taxon>Eukaryota</taxon>
        <taxon>Fungi</taxon>
        <taxon>Dikarya</taxon>
        <taxon>Ascomycota</taxon>
        <taxon>Saccharomycotina</taxon>
        <taxon>Saccharomycetes</taxon>
        <taxon>Saccharomycodales</taxon>
        <taxon>Saccharomycodaceae</taxon>
        <taxon>Hanseniaspora</taxon>
    </lineage>
</organism>
<name>A0A1B7TII5_9ASCO</name>
<feature type="transmembrane region" description="Helical" evidence="1">
    <location>
        <begin position="589"/>
        <end position="610"/>
    </location>
</feature>
<dbReference type="OrthoDB" id="3972762at2759"/>
<keyword evidence="1" id="KW-0472">Membrane</keyword>
<sequence>MYTNLSGCFENGKNRHKHNNITAVLEDSNRSNSYKSIDSRLEEGIYHINDYDFNNHIKNTNDLLQDTLDKDDILKNGEEEEDHELANNGEEEEEEEEFFFTDQITYINIIFNILNLIYATNPYNRKNDNPNINDENDDILPLHLLYDRIYLLYCNIMNNHNIDRFIIKEYNDIGTALDYYLVHYLSFTNLQNDTVTMSLFEEEGIPFDPYTPNLVCKTGKEDEILYILQHHIGGIRTCQSYITNELLFNQTDNNQVIKKLKDQKIERKRFMYLDHNKEVYWMITIDNFLNNTAVLTIMPLSLIINENNNNSNGNARSKKISLNKHKDVFITNKFLNFMFFEKISVLNVTNFTMYQYMLGDIDINLDGEEEDEEEDIDNDDKEEVIVNRIIATGGFNKNYKDITTVQKNNRSKSKKKSTNKLPKNTFASPVNSYRYPILMSKSPTSFTRACSPTSIISRTRTNSIPRHQKHLSYSSNNKTIYTGYNSIPSSQRIYQSNASDCMSESTASSSYRNSTNSVPSLLKNILLLMSPISKMVIISILLQIKKQNKKNTKLIISRSLRFLLAGSLFGSILFTFINLMFILFNMYEIIMCSLDIILVFVLLFGVLVWVL</sequence>
<evidence type="ECO:0000256" key="1">
    <source>
        <dbReference type="SAM" id="Phobius"/>
    </source>
</evidence>
<protein>
    <submittedName>
        <fullName evidence="2">Uncharacterized protein</fullName>
    </submittedName>
</protein>
<evidence type="ECO:0000313" key="2">
    <source>
        <dbReference type="EMBL" id="OBA28549.1"/>
    </source>
</evidence>
<keyword evidence="1" id="KW-1133">Transmembrane helix</keyword>
<reference evidence="3" key="1">
    <citation type="journal article" date="2016" name="Proc. Natl. Acad. Sci. U.S.A.">
        <title>Comparative genomics of biotechnologically important yeasts.</title>
        <authorList>
            <person name="Riley R."/>
            <person name="Haridas S."/>
            <person name="Wolfe K.H."/>
            <person name="Lopes M.R."/>
            <person name="Hittinger C.T."/>
            <person name="Goeker M."/>
            <person name="Salamov A.A."/>
            <person name="Wisecaver J.H."/>
            <person name="Long T.M."/>
            <person name="Calvey C.H."/>
            <person name="Aerts A.L."/>
            <person name="Barry K.W."/>
            <person name="Choi C."/>
            <person name="Clum A."/>
            <person name="Coughlan A.Y."/>
            <person name="Deshpande S."/>
            <person name="Douglass A.P."/>
            <person name="Hanson S.J."/>
            <person name="Klenk H.-P."/>
            <person name="LaButti K.M."/>
            <person name="Lapidus A."/>
            <person name="Lindquist E.A."/>
            <person name="Lipzen A.M."/>
            <person name="Meier-Kolthoff J.P."/>
            <person name="Ohm R.A."/>
            <person name="Otillar R.P."/>
            <person name="Pangilinan J.L."/>
            <person name="Peng Y."/>
            <person name="Rokas A."/>
            <person name="Rosa C.A."/>
            <person name="Scheuner C."/>
            <person name="Sibirny A.A."/>
            <person name="Slot J.C."/>
            <person name="Stielow J.B."/>
            <person name="Sun H."/>
            <person name="Kurtzman C.P."/>
            <person name="Blackwell M."/>
            <person name="Grigoriev I.V."/>
            <person name="Jeffries T.W."/>
        </authorList>
    </citation>
    <scope>NUCLEOTIDE SEQUENCE [LARGE SCALE GENOMIC DNA]</scope>
    <source>
        <strain evidence="3">NRRL Y-1626</strain>
    </source>
</reference>
<comment type="caution">
    <text evidence="2">The sequence shown here is derived from an EMBL/GenBank/DDBJ whole genome shotgun (WGS) entry which is preliminary data.</text>
</comment>
<accession>A0A1B7TII5</accession>
<feature type="transmembrane region" description="Helical" evidence="1">
    <location>
        <begin position="562"/>
        <end position="583"/>
    </location>
</feature>
<dbReference type="Proteomes" id="UP000092321">
    <property type="component" value="Unassembled WGS sequence"/>
</dbReference>
<dbReference type="EMBL" id="LXPE01000003">
    <property type="protein sequence ID" value="OBA28549.1"/>
    <property type="molecule type" value="Genomic_DNA"/>
</dbReference>
<proteinExistence type="predicted"/>
<gene>
    <name evidence="2" type="ORF">HANVADRAFT_51442</name>
</gene>